<dbReference type="InterPro" id="IPR014719">
    <property type="entry name" value="Ribosomal_bL12_C/ClpS-like"/>
</dbReference>
<gene>
    <name evidence="2" type="ORF">LCGC14_1726040</name>
</gene>
<evidence type="ECO:0000259" key="1">
    <source>
        <dbReference type="Pfam" id="PF00542"/>
    </source>
</evidence>
<reference evidence="2" key="1">
    <citation type="journal article" date="2015" name="Nature">
        <title>Complex archaea that bridge the gap between prokaryotes and eukaryotes.</title>
        <authorList>
            <person name="Spang A."/>
            <person name="Saw J.H."/>
            <person name="Jorgensen S.L."/>
            <person name="Zaremba-Niedzwiedzka K."/>
            <person name="Martijn J."/>
            <person name="Lind A.E."/>
            <person name="van Eijk R."/>
            <person name="Schleper C."/>
            <person name="Guy L."/>
            <person name="Ettema T.J."/>
        </authorList>
    </citation>
    <scope>NUCLEOTIDE SEQUENCE</scope>
</reference>
<name>A0A0F9JRK5_9ZZZZ</name>
<comment type="caution">
    <text evidence="2">The sequence shown here is derived from an EMBL/GenBank/DDBJ whole genome shotgun (WGS) entry which is preliminary data.</text>
</comment>
<accession>A0A0F9JRK5</accession>
<evidence type="ECO:0000313" key="2">
    <source>
        <dbReference type="EMBL" id="KKM08231.1"/>
    </source>
</evidence>
<dbReference type="InterPro" id="IPR013823">
    <property type="entry name" value="Ribosomal_bL12_C"/>
</dbReference>
<dbReference type="EMBL" id="LAZR01015596">
    <property type="protein sequence ID" value="KKM08231.1"/>
    <property type="molecule type" value="Genomic_DNA"/>
</dbReference>
<dbReference type="SUPFAM" id="SSF54736">
    <property type="entry name" value="ClpS-like"/>
    <property type="match status" value="1"/>
</dbReference>
<dbReference type="AlphaFoldDB" id="A0A0F9JRK5"/>
<dbReference type="Gene3D" id="3.30.1390.10">
    <property type="match status" value="1"/>
</dbReference>
<proteinExistence type="predicted"/>
<dbReference type="Pfam" id="PF00542">
    <property type="entry name" value="Ribosomal_L12"/>
    <property type="match status" value="1"/>
</dbReference>
<sequence>MDNNDIELMTFMRKVVLSTNTPKELKENALDILLKQAGAVVDISPGVNILKTVHAYIMASLADGQKIRAIKQLRIATGLGLVEAKKIIDEIQTRLNISEEEEEEELL</sequence>
<dbReference type="GO" id="GO:0006412">
    <property type="term" value="P:translation"/>
    <property type="evidence" value="ECO:0007669"/>
    <property type="project" value="InterPro"/>
</dbReference>
<organism evidence="2">
    <name type="scientific">marine sediment metagenome</name>
    <dbReference type="NCBI Taxonomy" id="412755"/>
    <lineage>
        <taxon>unclassified sequences</taxon>
        <taxon>metagenomes</taxon>
        <taxon>ecological metagenomes</taxon>
    </lineage>
</organism>
<feature type="domain" description="Large ribosomal subunit protein bL12 C-terminal" evidence="1">
    <location>
        <begin position="62"/>
        <end position="97"/>
    </location>
</feature>
<dbReference type="GO" id="GO:0003735">
    <property type="term" value="F:structural constituent of ribosome"/>
    <property type="evidence" value="ECO:0007669"/>
    <property type="project" value="InterPro"/>
</dbReference>
<protein>
    <recommendedName>
        <fullName evidence="1">Large ribosomal subunit protein bL12 C-terminal domain-containing protein</fullName>
    </recommendedName>
</protein>